<protein>
    <submittedName>
        <fullName evidence="2">Relaxase/mobilization nuclease domain-containing protein</fullName>
    </submittedName>
</protein>
<accession>A0ABS5GJ19</accession>
<gene>
    <name evidence="2" type="ORF">JQ619_36880</name>
</gene>
<dbReference type="Pfam" id="PF11843">
    <property type="entry name" value="DUF3363"/>
    <property type="match status" value="2"/>
</dbReference>
<dbReference type="RefSeq" id="WP_211400823.1">
    <property type="nucleotide sequence ID" value="NZ_JAFCLK010000062.1"/>
</dbReference>
<evidence type="ECO:0000313" key="2">
    <source>
        <dbReference type="EMBL" id="MBR1141337.1"/>
    </source>
</evidence>
<reference evidence="3" key="1">
    <citation type="journal article" date="2021" name="ISME J.">
        <title>Evolutionary origin and ecological implication of a unique nif island in free-living Bradyrhizobium lineages.</title>
        <authorList>
            <person name="Tao J."/>
        </authorList>
    </citation>
    <scope>NUCLEOTIDE SEQUENCE [LARGE SCALE GENOMIC DNA]</scope>
    <source>
        <strain evidence="3">SZCCT0094</strain>
    </source>
</reference>
<evidence type="ECO:0000259" key="1">
    <source>
        <dbReference type="Pfam" id="PF03432"/>
    </source>
</evidence>
<sequence>MSTGEREFRVRPGRIRHGRAPKAKSFINRVLRAANAAGHVASNTALSGRHAVRAHSLFGRGRLSFARERLFSPARRVTVKARIVRHKGRAFRSAPLSAHLAYLKRDGVTRDGEPARMFDGRGDQADEAAFEKEGRGNRHHFRFIVSPEDAADMVDLKAFTRDLMRQMEADLSTRLEWIAVDHWNTDNPHVHVLVRGVDETGADLVISRDYISRGLRSRAEELVALELGPKPEHEIRSALEKEITVDRWTRLDREIQMAADEAGAIDLRQDAPGLPDRQVAGLMRGRLQYLERLGLATAAGPNEWMVELGAERKLRELGARGDIIKTMHRAFSLRGQERAIADYAIDGLGDSSPIIGRLVDRGLHDELTGEAYAVIDGIDGRAHHVRFRGLEAFAQVPPVGGVVEIRRFGGPDEARPTLVLATRSDLSLADQVTAEGATWLDHRLVEREPMPLAHGGFGAETRDALRARAEHLADLGACPNSRCSILSESDSTSGYEQVFS</sequence>
<dbReference type="InterPro" id="IPR005094">
    <property type="entry name" value="Endonuclease_MobA/VirD2"/>
</dbReference>
<comment type="caution">
    <text evidence="2">The sequence shown here is derived from an EMBL/GenBank/DDBJ whole genome shotgun (WGS) entry which is preliminary data.</text>
</comment>
<feature type="domain" description="MobA/VirD2-like nuclease" evidence="1">
    <location>
        <begin position="129"/>
        <end position="208"/>
    </location>
</feature>
<dbReference type="Pfam" id="PF03432">
    <property type="entry name" value="Relaxase"/>
    <property type="match status" value="1"/>
</dbReference>
<dbReference type="EMBL" id="JAFCLK010000062">
    <property type="protein sequence ID" value="MBR1141337.1"/>
    <property type="molecule type" value="Genomic_DNA"/>
</dbReference>
<dbReference type="InterPro" id="IPR021795">
    <property type="entry name" value="DUF3363"/>
</dbReference>
<dbReference type="Proteomes" id="UP001314635">
    <property type="component" value="Unassembled WGS sequence"/>
</dbReference>
<organism evidence="2 3">
    <name type="scientific">Bradyrhizobium denitrificans</name>
    <dbReference type="NCBI Taxonomy" id="2734912"/>
    <lineage>
        <taxon>Bacteria</taxon>
        <taxon>Pseudomonadati</taxon>
        <taxon>Pseudomonadota</taxon>
        <taxon>Alphaproteobacteria</taxon>
        <taxon>Hyphomicrobiales</taxon>
        <taxon>Nitrobacteraceae</taxon>
        <taxon>Bradyrhizobium</taxon>
    </lineage>
</organism>
<evidence type="ECO:0000313" key="3">
    <source>
        <dbReference type="Proteomes" id="UP001314635"/>
    </source>
</evidence>
<proteinExistence type="predicted"/>
<feature type="non-terminal residue" evidence="2">
    <location>
        <position position="500"/>
    </location>
</feature>
<name>A0ABS5GJ19_9BRAD</name>
<keyword evidence="3" id="KW-1185">Reference proteome</keyword>